<feature type="transmembrane region" description="Helical" evidence="6">
    <location>
        <begin position="337"/>
        <end position="364"/>
    </location>
</feature>
<feature type="transmembrane region" description="Helical" evidence="6">
    <location>
        <begin position="21"/>
        <end position="41"/>
    </location>
</feature>
<feature type="transmembrane region" description="Helical" evidence="6">
    <location>
        <begin position="705"/>
        <end position="735"/>
    </location>
</feature>
<name>A0ABS3BM26_9BACT</name>
<sequence>MWKNYLVIGWRNIIRSKVFSLINIGGLALGLTCCILILLYVKDETTFDRFQQNGNELYRIKVTMTSSEDEKVIASTNSIHGPSFKEGIPEIRDVIRTQNQPFVVKKGEDFLSANVLFADPIFFEVFSLPLLHGDPKTVLSDIGSIVLTEEIAQSYFGSTDVVGKVVELKVNDQFVPFTVSGVVKSIPQNSTIQFDSMISFEWQVAKGWTNDEWLGFYMNTFVFLNPDADPAQVGSKMDQIFEINAAKELANSPGFRERVSFSLQPFMDIHLDNGMDNDRNGITRTSNPVYSYILGGIGLFILIIACINFVNLAVARSLNRAKEIGIRKVIGGQRKQLIVQFLTESFLLTFFAFLLAFMLAQLALPPFNGLATKKLSLSYLLDTNLILVFAGLFVLTGLVAGLYPALVISGFSPTKSLYKRDKLVQRNFLTKGLVVFQFTLSICLVVGTILIFSQFNFLTTLNLGYNDERLMKLNGMRGNRAGMEAIKQELASMSEIAAVAGYNGNYNGTIAKVNDETIEFGYIGVDDNFLNTLEIQLVEGRNFSSEFATDPEESILVNEAFLKEVGWTEGVGKEVDFEWKNKKMKVIGVVKDYHFASLKEKIAPLVLTQDPKYGLQTLFIKLNEGNTAETVKKIEAVFRKHVPFMPFDYSFEEENNLKRYEREARWRQMITVGAMLSIFVSCIGLFGLAAFNAESRVKEVGVRKVMGASVGSIVTLLSTDFVKLILLAVLIAVPISYYGGTVWLKEFAYQIRIEWWFFAVAGVFGIGIAMLTVGFEAFKAAIRNPVETLKNE</sequence>
<feature type="domain" description="ABC3 transporter permease C-terminal" evidence="7">
    <location>
        <begin position="297"/>
        <end position="413"/>
    </location>
</feature>
<feature type="transmembrane region" description="Helical" evidence="6">
    <location>
        <begin position="384"/>
        <end position="411"/>
    </location>
</feature>
<evidence type="ECO:0000256" key="4">
    <source>
        <dbReference type="ARBA" id="ARBA00022989"/>
    </source>
</evidence>
<proteinExistence type="predicted"/>
<evidence type="ECO:0000313" key="10">
    <source>
        <dbReference type="Proteomes" id="UP000664698"/>
    </source>
</evidence>
<feature type="domain" description="MacB-like periplasmic core" evidence="8">
    <location>
        <begin position="20"/>
        <end position="239"/>
    </location>
</feature>
<evidence type="ECO:0000256" key="3">
    <source>
        <dbReference type="ARBA" id="ARBA00022692"/>
    </source>
</evidence>
<keyword evidence="2" id="KW-1003">Cell membrane</keyword>
<dbReference type="EMBL" id="JAFKCW010000001">
    <property type="protein sequence ID" value="MBN7800336.1"/>
    <property type="molecule type" value="Genomic_DNA"/>
</dbReference>
<evidence type="ECO:0000259" key="8">
    <source>
        <dbReference type="Pfam" id="PF12704"/>
    </source>
</evidence>
<feature type="transmembrane region" description="Helical" evidence="6">
    <location>
        <begin position="432"/>
        <end position="452"/>
    </location>
</feature>
<keyword evidence="4 6" id="KW-1133">Transmembrane helix</keyword>
<dbReference type="InterPro" id="IPR050250">
    <property type="entry name" value="Macrolide_Exporter_MacB"/>
</dbReference>
<feature type="domain" description="ABC3 transporter permease C-terminal" evidence="7">
    <location>
        <begin position="674"/>
        <end position="784"/>
    </location>
</feature>
<gene>
    <name evidence="9" type="ORF">J0A67_05655</name>
</gene>
<comment type="caution">
    <text evidence="9">The sequence shown here is derived from an EMBL/GenBank/DDBJ whole genome shotgun (WGS) entry which is preliminary data.</text>
</comment>
<comment type="subcellular location">
    <subcellularLocation>
        <location evidence="1">Cell membrane</location>
        <topology evidence="1">Multi-pass membrane protein</topology>
    </subcellularLocation>
</comment>
<evidence type="ECO:0000256" key="1">
    <source>
        <dbReference type="ARBA" id="ARBA00004651"/>
    </source>
</evidence>
<reference evidence="9 10" key="1">
    <citation type="submission" date="2021-03" db="EMBL/GenBank/DDBJ databases">
        <title>novel species isolated from a fishpond in China.</title>
        <authorList>
            <person name="Lu H."/>
            <person name="Cai Z."/>
        </authorList>
    </citation>
    <scope>NUCLEOTIDE SEQUENCE [LARGE SCALE GENOMIC DNA]</scope>
    <source>
        <strain evidence="9 10">JCM 31546</strain>
    </source>
</reference>
<feature type="transmembrane region" description="Helical" evidence="6">
    <location>
        <begin position="755"/>
        <end position="775"/>
    </location>
</feature>
<dbReference type="RefSeq" id="WP_206568287.1">
    <property type="nucleotide sequence ID" value="NZ_JAFKCW010000001.1"/>
</dbReference>
<dbReference type="PANTHER" id="PTHR30572">
    <property type="entry name" value="MEMBRANE COMPONENT OF TRANSPORTER-RELATED"/>
    <property type="match status" value="1"/>
</dbReference>
<keyword evidence="10" id="KW-1185">Reference proteome</keyword>
<dbReference type="Pfam" id="PF02687">
    <property type="entry name" value="FtsX"/>
    <property type="match status" value="2"/>
</dbReference>
<evidence type="ECO:0000259" key="7">
    <source>
        <dbReference type="Pfam" id="PF02687"/>
    </source>
</evidence>
<evidence type="ECO:0000313" key="9">
    <source>
        <dbReference type="EMBL" id="MBN7800336.1"/>
    </source>
</evidence>
<feature type="domain" description="MacB-like periplasmic core" evidence="8">
    <location>
        <begin position="446"/>
        <end position="633"/>
    </location>
</feature>
<dbReference type="Pfam" id="PF12704">
    <property type="entry name" value="MacB_PCD"/>
    <property type="match status" value="2"/>
</dbReference>
<dbReference type="InterPro" id="IPR025857">
    <property type="entry name" value="MacB_PCD"/>
</dbReference>
<accession>A0ABS3BM26</accession>
<dbReference type="PANTHER" id="PTHR30572:SF18">
    <property type="entry name" value="ABC-TYPE MACROLIDE FAMILY EXPORT SYSTEM PERMEASE COMPONENT 2"/>
    <property type="match status" value="1"/>
</dbReference>
<evidence type="ECO:0000256" key="2">
    <source>
        <dbReference type="ARBA" id="ARBA00022475"/>
    </source>
</evidence>
<dbReference type="InterPro" id="IPR003838">
    <property type="entry name" value="ABC3_permease_C"/>
</dbReference>
<evidence type="ECO:0000256" key="5">
    <source>
        <dbReference type="ARBA" id="ARBA00023136"/>
    </source>
</evidence>
<keyword evidence="3 6" id="KW-0812">Transmembrane</keyword>
<feature type="transmembrane region" description="Helical" evidence="6">
    <location>
        <begin position="669"/>
        <end position="693"/>
    </location>
</feature>
<feature type="transmembrane region" description="Helical" evidence="6">
    <location>
        <begin position="289"/>
        <end position="316"/>
    </location>
</feature>
<organism evidence="9 10">
    <name type="scientific">Algoriphagus aestuariicola</name>
    <dbReference type="NCBI Taxonomy" id="1852016"/>
    <lineage>
        <taxon>Bacteria</taxon>
        <taxon>Pseudomonadati</taxon>
        <taxon>Bacteroidota</taxon>
        <taxon>Cytophagia</taxon>
        <taxon>Cytophagales</taxon>
        <taxon>Cyclobacteriaceae</taxon>
        <taxon>Algoriphagus</taxon>
    </lineage>
</organism>
<protein>
    <submittedName>
        <fullName evidence="9">ABC transporter permease</fullName>
    </submittedName>
</protein>
<evidence type="ECO:0000256" key="6">
    <source>
        <dbReference type="SAM" id="Phobius"/>
    </source>
</evidence>
<dbReference type="Proteomes" id="UP000664698">
    <property type="component" value="Unassembled WGS sequence"/>
</dbReference>
<keyword evidence="5 6" id="KW-0472">Membrane</keyword>